<evidence type="ECO:0000313" key="2">
    <source>
        <dbReference type="Proteomes" id="UP001320148"/>
    </source>
</evidence>
<evidence type="ECO:0000313" key="1">
    <source>
        <dbReference type="EMBL" id="BCS96542.1"/>
    </source>
</evidence>
<sequence>MQAQGDVSDSPWGVRGGEWFTTAWIAPWEESLGKKEVATCKVQHVMFCVRGWPACK</sequence>
<protein>
    <submittedName>
        <fullName evidence="1">Uncharacterized protein</fullName>
    </submittedName>
</protein>
<dbReference type="EMBL" id="AP024488">
    <property type="protein sequence ID" value="BCS96542.1"/>
    <property type="molecule type" value="Genomic_DNA"/>
</dbReference>
<accession>A0ABM7PG12</accession>
<name>A0ABM7PG12_9BACT</name>
<gene>
    <name evidence="1" type="ORF">DSLASN_21740</name>
</gene>
<proteinExistence type="predicted"/>
<keyword evidence="2" id="KW-1185">Reference proteome</keyword>
<organism evidence="1 2">
    <name type="scientific">Desulfoluna limicola</name>
    <dbReference type="NCBI Taxonomy" id="2810562"/>
    <lineage>
        <taxon>Bacteria</taxon>
        <taxon>Pseudomonadati</taxon>
        <taxon>Thermodesulfobacteriota</taxon>
        <taxon>Desulfobacteria</taxon>
        <taxon>Desulfobacterales</taxon>
        <taxon>Desulfolunaceae</taxon>
        <taxon>Desulfoluna</taxon>
    </lineage>
</organism>
<reference evidence="1 2" key="1">
    <citation type="submission" date="2021-02" db="EMBL/GenBank/DDBJ databases">
        <title>Complete genome of Desulfoluna sp. strain ASN36.</title>
        <authorList>
            <person name="Takahashi A."/>
            <person name="Kojima H."/>
            <person name="Fukui M."/>
        </authorList>
    </citation>
    <scope>NUCLEOTIDE SEQUENCE [LARGE SCALE GENOMIC DNA]</scope>
    <source>
        <strain evidence="1 2">ASN36</strain>
    </source>
</reference>
<dbReference type="Proteomes" id="UP001320148">
    <property type="component" value="Chromosome"/>
</dbReference>